<organism evidence="8 9">
    <name type="scientific">Prevotella amnii DNF00058</name>
    <dbReference type="NCBI Taxonomy" id="1401066"/>
    <lineage>
        <taxon>Bacteria</taxon>
        <taxon>Pseudomonadati</taxon>
        <taxon>Bacteroidota</taxon>
        <taxon>Bacteroidia</taxon>
        <taxon>Bacteroidales</taxon>
        <taxon>Prevotellaceae</taxon>
        <taxon>Prevotella</taxon>
    </lineage>
</organism>
<dbReference type="InterPro" id="IPR036259">
    <property type="entry name" value="MFS_trans_sf"/>
</dbReference>
<feature type="transmembrane region" description="Helical" evidence="6">
    <location>
        <begin position="253"/>
        <end position="277"/>
    </location>
</feature>
<dbReference type="InterPro" id="IPR011701">
    <property type="entry name" value="MFS"/>
</dbReference>
<comment type="caution">
    <text evidence="8">The sequence shown here is derived from an EMBL/GenBank/DDBJ whole genome shotgun (WGS) entry which is preliminary data.</text>
</comment>
<gene>
    <name evidence="8" type="ORF">HMPREF9302_00455</name>
</gene>
<feature type="domain" description="Major facilitator superfamily (MFS) profile" evidence="7">
    <location>
        <begin position="1"/>
        <end position="398"/>
    </location>
</feature>
<sequence>MNKTNKSFSLITFFCLYIAQMVPSSFLMTALQVIMREGHYSLTTIGLLNLVRLPWLLKLFWSPLIDRNCITIAHYKRTIIITESVYALALVITSLVNVQSNLLLILILVFISLLASATQDIATDALAIITSVKRERSMLNSMQSMGSFGGALLGSGVLLIVLKNYGWLTVVLCLAFFVIIMLIPLLLNKGMKAKTPKPSQKATFGDILYFFSSMNNWRQVGFLLLYYMGLIGIISMLRPYMVDCGYDIKQIGFYIGVLGTFCSFVMAFVAGFIIRYIGVLYTRFIVSLAICLAPVYFFIINLLPFNHIALIIGIMYVQICYGLATVVVYTSAMQCVRQGREGTDFTIQIVITHLSGIIIAAVAGFVAHHLNYSGLFAVEIFISVLSVLYILRFFKNKTKYHII</sequence>
<evidence type="ECO:0000259" key="7">
    <source>
        <dbReference type="PROSITE" id="PS50850"/>
    </source>
</evidence>
<feature type="transmembrane region" description="Helical" evidence="6">
    <location>
        <begin position="345"/>
        <end position="366"/>
    </location>
</feature>
<dbReference type="Proteomes" id="UP000029614">
    <property type="component" value="Unassembled WGS sequence"/>
</dbReference>
<keyword evidence="4 6" id="KW-1133">Transmembrane helix</keyword>
<dbReference type="CDD" id="cd17485">
    <property type="entry name" value="MFS_MFSD3"/>
    <property type="match status" value="1"/>
</dbReference>
<evidence type="ECO:0000313" key="9">
    <source>
        <dbReference type="Proteomes" id="UP000029614"/>
    </source>
</evidence>
<comment type="subcellular location">
    <subcellularLocation>
        <location evidence="1">Membrane</location>
        <topology evidence="1">Multi-pass membrane protein</topology>
    </subcellularLocation>
</comment>
<dbReference type="PANTHER" id="PTHR12778">
    <property type="entry name" value="SOLUTE CARRIER FAMILY 33 ACETYL-COA TRANSPORTER -RELATED"/>
    <property type="match status" value="1"/>
</dbReference>
<proteinExistence type="predicted"/>
<feature type="transmembrane region" description="Helical" evidence="6">
    <location>
        <begin position="141"/>
        <end position="161"/>
    </location>
</feature>
<reference evidence="8 9" key="1">
    <citation type="submission" date="2014-07" db="EMBL/GenBank/DDBJ databases">
        <authorList>
            <person name="McCorrison J."/>
            <person name="Sanka R."/>
            <person name="Torralba M."/>
            <person name="Gillis M."/>
            <person name="Haft D.H."/>
            <person name="Methe B."/>
            <person name="Sutton G."/>
            <person name="Nelson K.E."/>
        </authorList>
    </citation>
    <scope>NUCLEOTIDE SEQUENCE [LARGE SCALE GENOMIC DNA]</scope>
    <source>
        <strain evidence="8 9">DNF00058</strain>
    </source>
</reference>
<dbReference type="OrthoDB" id="924673at2"/>
<keyword evidence="2" id="KW-0813">Transport</keyword>
<evidence type="ECO:0000256" key="3">
    <source>
        <dbReference type="ARBA" id="ARBA00022692"/>
    </source>
</evidence>
<dbReference type="Gene3D" id="1.20.1250.20">
    <property type="entry name" value="MFS general substrate transporter like domains"/>
    <property type="match status" value="1"/>
</dbReference>
<dbReference type="PROSITE" id="PS50850">
    <property type="entry name" value="MFS"/>
    <property type="match status" value="1"/>
</dbReference>
<feature type="transmembrane region" description="Helical" evidence="6">
    <location>
        <begin position="220"/>
        <end position="241"/>
    </location>
</feature>
<feature type="transmembrane region" description="Helical" evidence="6">
    <location>
        <begin position="309"/>
        <end position="333"/>
    </location>
</feature>
<feature type="transmembrane region" description="Helical" evidence="6">
    <location>
        <begin position="167"/>
        <end position="187"/>
    </location>
</feature>
<feature type="transmembrane region" description="Helical" evidence="6">
    <location>
        <begin position="284"/>
        <end position="303"/>
    </location>
</feature>
<name>A0A096CER7_9BACT</name>
<evidence type="ECO:0000256" key="2">
    <source>
        <dbReference type="ARBA" id="ARBA00022448"/>
    </source>
</evidence>
<keyword evidence="5 6" id="KW-0472">Membrane</keyword>
<evidence type="ECO:0000256" key="4">
    <source>
        <dbReference type="ARBA" id="ARBA00022989"/>
    </source>
</evidence>
<dbReference type="Pfam" id="PF07690">
    <property type="entry name" value="MFS_1"/>
    <property type="match status" value="1"/>
</dbReference>
<protein>
    <submittedName>
        <fullName evidence="8">Major facilitator transporter</fullName>
    </submittedName>
</protein>
<dbReference type="SUPFAM" id="SSF103473">
    <property type="entry name" value="MFS general substrate transporter"/>
    <property type="match status" value="1"/>
</dbReference>
<dbReference type="InterPro" id="IPR020846">
    <property type="entry name" value="MFS_dom"/>
</dbReference>
<feature type="transmembrane region" description="Helical" evidence="6">
    <location>
        <begin position="102"/>
        <end position="129"/>
    </location>
</feature>
<dbReference type="InterPro" id="IPR004752">
    <property type="entry name" value="AmpG_permease/AT-1"/>
</dbReference>
<dbReference type="AlphaFoldDB" id="A0A096CER7"/>
<accession>A0A096CER7</accession>
<keyword evidence="9" id="KW-1185">Reference proteome</keyword>
<evidence type="ECO:0000256" key="5">
    <source>
        <dbReference type="ARBA" id="ARBA00023136"/>
    </source>
</evidence>
<dbReference type="PANTHER" id="PTHR12778:SF10">
    <property type="entry name" value="MAJOR FACILITATOR SUPERFAMILY DOMAIN-CONTAINING PROTEIN 3"/>
    <property type="match status" value="1"/>
</dbReference>
<evidence type="ECO:0000313" key="8">
    <source>
        <dbReference type="EMBL" id="KGF53397.1"/>
    </source>
</evidence>
<dbReference type="EMBL" id="JRNU01000001">
    <property type="protein sequence ID" value="KGF53397.1"/>
    <property type="molecule type" value="Genomic_DNA"/>
</dbReference>
<dbReference type="GO" id="GO:0022857">
    <property type="term" value="F:transmembrane transporter activity"/>
    <property type="evidence" value="ECO:0007669"/>
    <property type="project" value="InterPro"/>
</dbReference>
<dbReference type="RefSeq" id="WP_008447021.1">
    <property type="nucleotide sequence ID" value="NZ_JRNU01000001.1"/>
</dbReference>
<dbReference type="GO" id="GO:0016020">
    <property type="term" value="C:membrane"/>
    <property type="evidence" value="ECO:0007669"/>
    <property type="project" value="UniProtKB-SubCell"/>
</dbReference>
<feature type="transmembrane region" description="Helical" evidence="6">
    <location>
        <begin position="372"/>
        <end position="391"/>
    </location>
</feature>
<evidence type="ECO:0000256" key="1">
    <source>
        <dbReference type="ARBA" id="ARBA00004141"/>
    </source>
</evidence>
<evidence type="ECO:0000256" key="6">
    <source>
        <dbReference type="SAM" id="Phobius"/>
    </source>
</evidence>
<keyword evidence="3 6" id="KW-0812">Transmembrane</keyword>